<gene>
    <name evidence="2" type="ORF">FC60_GL000612</name>
</gene>
<name>A0A0R1V7J4_9LACO</name>
<dbReference type="SUPFAM" id="SSF50475">
    <property type="entry name" value="FMN-binding split barrel"/>
    <property type="match status" value="1"/>
</dbReference>
<evidence type="ECO:0000313" key="2">
    <source>
        <dbReference type="EMBL" id="KRM01479.1"/>
    </source>
</evidence>
<sequence length="158" mass="18026">MRPAVPMLNDQLTADEFLHMIVTNFQSVVFGTVDANGDPFTNVADLELCIDQQLIFATTYQKAFYQRLKGHPRLSITALRGEETLESVGFTLNGVVKEVNRDYLDQIFALHPEMEQISANQSERRELLRPFAITPLNGSVYDLRQQPIFQKRFDFGEG</sequence>
<evidence type="ECO:0000259" key="1">
    <source>
        <dbReference type="Pfam" id="PF01243"/>
    </source>
</evidence>
<dbReference type="EMBL" id="AZFN01000017">
    <property type="protein sequence ID" value="KRM01479.1"/>
    <property type="molecule type" value="Genomic_DNA"/>
</dbReference>
<accession>A0A0R1V7J4</accession>
<reference evidence="2 3" key="1">
    <citation type="journal article" date="2015" name="Genome Announc.">
        <title>Expanding the biotechnology potential of lactobacilli through comparative genomics of 213 strains and associated genera.</title>
        <authorList>
            <person name="Sun Z."/>
            <person name="Harris H.M."/>
            <person name="McCann A."/>
            <person name="Guo C."/>
            <person name="Argimon S."/>
            <person name="Zhang W."/>
            <person name="Yang X."/>
            <person name="Jeffery I.B."/>
            <person name="Cooney J.C."/>
            <person name="Kagawa T.F."/>
            <person name="Liu W."/>
            <person name="Song Y."/>
            <person name="Salvetti E."/>
            <person name="Wrobel A."/>
            <person name="Rasinkangas P."/>
            <person name="Parkhill J."/>
            <person name="Rea M.C."/>
            <person name="O'Sullivan O."/>
            <person name="Ritari J."/>
            <person name="Douillard F.P."/>
            <person name="Paul Ross R."/>
            <person name="Yang R."/>
            <person name="Briner A.E."/>
            <person name="Felis G.E."/>
            <person name="de Vos W.M."/>
            <person name="Barrangou R."/>
            <person name="Klaenhammer T.R."/>
            <person name="Caufield P.W."/>
            <person name="Cui Y."/>
            <person name="Zhang H."/>
            <person name="O'Toole P.W."/>
        </authorList>
    </citation>
    <scope>NUCLEOTIDE SEQUENCE [LARGE SCALE GENOMIC DNA]</scope>
    <source>
        <strain evidence="2 3">DSM 16045</strain>
    </source>
</reference>
<comment type="caution">
    <text evidence="2">The sequence shown here is derived from an EMBL/GenBank/DDBJ whole genome shotgun (WGS) entry which is preliminary data.</text>
</comment>
<proteinExistence type="predicted"/>
<dbReference type="InterPro" id="IPR012349">
    <property type="entry name" value="Split_barrel_FMN-bd"/>
</dbReference>
<dbReference type="InterPro" id="IPR011576">
    <property type="entry name" value="Pyridox_Oxase_N"/>
</dbReference>
<protein>
    <recommendedName>
        <fullName evidence="1">Pyridoxamine 5'-phosphate oxidase N-terminal domain-containing protein</fullName>
    </recommendedName>
</protein>
<dbReference type="Gene3D" id="2.30.110.10">
    <property type="entry name" value="Electron Transport, Fmn-binding Protein, Chain A"/>
    <property type="match status" value="1"/>
</dbReference>
<dbReference type="RefSeq" id="WP_056937643.1">
    <property type="nucleotide sequence ID" value="NZ_AZFN01000017.1"/>
</dbReference>
<feature type="domain" description="Pyridoxamine 5'-phosphate oxidase N-terminal" evidence="1">
    <location>
        <begin position="21"/>
        <end position="130"/>
    </location>
</feature>
<dbReference type="Proteomes" id="UP000051739">
    <property type="component" value="Unassembled WGS sequence"/>
</dbReference>
<dbReference type="Pfam" id="PF01243">
    <property type="entry name" value="PNPOx_N"/>
    <property type="match status" value="1"/>
</dbReference>
<organism evidence="2 3">
    <name type="scientific">Limosilactobacillus gastricus DSM 16045</name>
    <dbReference type="NCBI Taxonomy" id="1423749"/>
    <lineage>
        <taxon>Bacteria</taxon>
        <taxon>Bacillati</taxon>
        <taxon>Bacillota</taxon>
        <taxon>Bacilli</taxon>
        <taxon>Lactobacillales</taxon>
        <taxon>Lactobacillaceae</taxon>
        <taxon>Limosilactobacillus</taxon>
    </lineage>
</organism>
<evidence type="ECO:0000313" key="3">
    <source>
        <dbReference type="Proteomes" id="UP000051739"/>
    </source>
</evidence>
<dbReference type="AlphaFoldDB" id="A0A0R1V7J4"/>
<keyword evidence="3" id="KW-1185">Reference proteome</keyword>
<dbReference type="PATRIC" id="fig|1423749.3.peg.617"/>